<evidence type="ECO:0000313" key="1">
    <source>
        <dbReference type="EMBL" id="TGA99926.1"/>
    </source>
</evidence>
<reference evidence="1 2" key="1">
    <citation type="journal article" date="2015" name="Int. J. Syst. Evol. Microbiol.">
        <title>Sporolactobacillus shoreae sp. nov. and Sporolactobacillus spathodeae sp. nov., two spore-forming lactic acid bacteria isolated from tree barks in Thailand.</title>
        <authorList>
            <person name="Thamacharoensuk T."/>
            <person name="Kitahara M."/>
            <person name="Ohkuma M."/>
            <person name="Thongchul N."/>
            <person name="Tanasupawat S."/>
        </authorList>
    </citation>
    <scope>NUCLEOTIDE SEQUENCE [LARGE SCALE GENOMIC DNA]</scope>
    <source>
        <strain evidence="1 2">BK92</strain>
    </source>
</reference>
<gene>
    <name evidence="1" type="ORF">E4665_02980</name>
</gene>
<dbReference type="EMBL" id="SRJD01000002">
    <property type="protein sequence ID" value="TGA99926.1"/>
    <property type="molecule type" value="Genomic_DNA"/>
</dbReference>
<dbReference type="AlphaFoldDB" id="A0A4Z0GSN8"/>
<dbReference type="RefSeq" id="WP_135347321.1">
    <property type="nucleotide sequence ID" value="NZ_SRJD01000002.1"/>
</dbReference>
<accession>A0A4Z0GSN8</accession>
<keyword evidence="2" id="KW-1185">Reference proteome</keyword>
<protein>
    <submittedName>
        <fullName evidence="1">Uncharacterized protein</fullName>
    </submittedName>
</protein>
<dbReference type="Proteomes" id="UP000298347">
    <property type="component" value="Unassembled WGS sequence"/>
</dbReference>
<sequence>MKTDQLTCRQRVTFIFNFYPHSERSGSVVTLKNWQNRLRTPDSGTVRELSNYLSIRLEHIARMIEILQSENDQWIVTGKRDRIILETDNIDFHSAVDALAEEGFRAQDYQLDVEYERKWGIL</sequence>
<evidence type="ECO:0000313" key="2">
    <source>
        <dbReference type="Proteomes" id="UP000298347"/>
    </source>
</evidence>
<name>A0A4Z0GSN8_9BACL</name>
<comment type="caution">
    <text evidence="1">The sequence shown here is derived from an EMBL/GenBank/DDBJ whole genome shotgun (WGS) entry which is preliminary data.</text>
</comment>
<dbReference type="OrthoDB" id="3174265at2"/>
<proteinExistence type="predicted"/>
<organism evidence="1 2">
    <name type="scientific">Sporolactobacillus shoreae</name>
    <dbReference type="NCBI Taxonomy" id="1465501"/>
    <lineage>
        <taxon>Bacteria</taxon>
        <taxon>Bacillati</taxon>
        <taxon>Bacillota</taxon>
        <taxon>Bacilli</taxon>
        <taxon>Bacillales</taxon>
        <taxon>Sporolactobacillaceae</taxon>
        <taxon>Sporolactobacillus</taxon>
    </lineage>
</organism>